<proteinExistence type="predicted"/>
<keyword evidence="2" id="KW-0472">Membrane</keyword>
<dbReference type="AlphaFoldDB" id="A0A0G1X5X4"/>
<keyword evidence="2" id="KW-1133">Transmembrane helix</keyword>
<keyword evidence="2" id="KW-0812">Transmembrane</keyword>
<sequence>MLKGNSVFLGIAAWVMLLLALPLSSAHLEGGLDKEANGYTIDVGYDPDPLLAQHPVYLSIGLFNATTKEAAKTDKMWMRLSTDQGVVYAGMYLPENGVAPMSLIFPRGGEYTLAVRFYDGDNPEAVAAADIPLTVNGAAAQGSMLTNAWGVLFMAAGVLVAGVIGYVAGVAASTGKRPGKEKLLNSKSRKSKAKT</sequence>
<gene>
    <name evidence="3" type="ORF">VF00_C0009G0014</name>
</gene>
<dbReference type="Proteomes" id="UP000034913">
    <property type="component" value="Unassembled WGS sequence"/>
</dbReference>
<comment type="caution">
    <text evidence="3">The sequence shown here is derived from an EMBL/GenBank/DDBJ whole genome shotgun (WGS) entry which is preliminary data.</text>
</comment>
<accession>A0A0G1X5X4</accession>
<feature type="transmembrane region" description="Helical" evidence="2">
    <location>
        <begin position="148"/>
        <end position="172"/>
    </location>
</feature>
<protein>
    <submittedName>
        <fullName evidence="3">Uncharacterized protein</fullName>
    </submittedName>
</protein>
<evidence type="ECO:0000313" key="3">
    <source>
        <dbReference type="EMBL" id="KKW26381.1"/>
    </source>
</evidence>
<feature type="region of interest" description="Disordered" evidence="1">
    <location>
        <begin position="176"/>
        <end position="195"/>
    </location>
</feature>
<dbReference type="EMBL" id="LCRB01000009">
    <property type="protein sequence ID" value="KKW26381.1"/>
    <property type="molecule type" value="Genomic_DNA"/>
</dbReference>
<name>A0A0G1X5X4_UNCK3</name>
<evidence type="ECO:0000256" key="1">
    <source>
        <dbReference type="SAM" id="MobiDB-lite"/>
    </source>
</evidence>
<reference evidence="3 4" key="1">
    <citation type="journal article" date="2015" name="Nature">
        <title>rRNA introns, odd ribosomes, and small enigmatic genomes across a large radiation of phyla.</title>
        <authorList>
            <person name="Brown C.T."/>
            <person name="Hug L.A."/>
            <person name="Thomas B.C."/>
            <person name="Sharon I."/>
            <person name="Castelle C.J."/>
            <person name="Singh A."/>
            <person name="Wilkins M.J."/>
            <person name="Williams K.H."/>
            <person name="Banfield J.F."/>
        </authorList>
    </citation>
    <scope>NUCLEOTIDE SEQUENCE [LARGE SCALE GENOMIC DNA]</scope>
</reference>
<organism evidence="3 4">
    <name type="scientific">candidate division Kazan bacterium GW2011_GWB1_52_7</name>
    <dbReference type="NCBI Taxonomy" id="1620414"/>
    <lineage>
        <taxon>Bacteria</taxon>
        <taxon>Bacteria division Kazan-3B-28</taxon>
    </lineage>
</organism>
<evidence type="ECO:0000256" key="2">
    <source>
        <dbReference type="SAM" id="Phobius"/>
    </source>
</evidence>
<evidence type="ECO:0000313" key="4">
    <source>
        <dbReference type="Proteomes" id="UP000034913"/>
    </source>
</evidence>